<evidence type="ECO:0000256" key="2">
    <source>
        <dbReference type="ARBA" id="ARBA00022723"/>
    </source>
</evidence>
<evidence type="ECO:0000313" key="6">
    <source>
        <dbReference type="Proteomes" id="UP000597762"/>
    </source>
</evidence>
<dbReference type="AlphaFoldDB" id="A0A812CQK9"/>
<proteinExistence type="inferred from homology"/>
<accession>A0A812CQK9</accession>
<protein>
    <submittedName>
        <fullName evidence="5">Phytanoyl-CoA dioxygenase domain-containing protein 1 homolog,Phytanoyl-CoA dioxygenase,Phytanoyl-CoA dioxygenase domain-containing protein 1,Phytanoyl-CoA dioxygenase 2,Phytanoyl-CoA dioxygenase 1</fullName>
    </submittedName>
</protein>
<keyword evidence="5" id="KW-0560">Oxidoreductase</keyword>
<dbReference type="SUPFAM" id="SSF51197">
    <property type="entry name" value="Clavaminate synthase-like"/>
    <property type="match status" value="1"/>
</dbReference>
<evidence type="ECO:0000256" key="1">
    <source>
        <dbReference type="ARBA" id="ARBA00001962"/>
    </source>
</evidence>
<dbReference type="Gene3D" id="2.60.120.620">
    <property type="entry name" value="q2cbj1_9rhob like domain"/>
    <property type="match status" value="1"/>
</dbReference>
<name>A0A812CQK9_ACAPH</name>
<comment type="caution">
    <text evidence="5">The sequence shown here is derived from an EMBL/GenBank/DDBJ whole genome shotgun (WGS) entry which is preliminary data.</text>
</comment>
<comment type="cofactor">
    <cofactor evidence="1">
        <name>Fe cation</name>
        <dbReference type="ChEBI" id="CHEBI:24875"/>
    </cofactor>
</comment>
<dbReference type="GO" id="GO:0051213">
    <property type="term" value="F:dioxygenase activity"/>
    <property type="evidence" value="ECO:0007669"/>
    <property type="project" value="UniProtKB-KW"/>
</dbReference>
<reference evidence="5" key="1">
    <citation type="submission" date="2021-01" db="EMBL/GenBank/DDBJ databases">
        <authorList>
            <person name="Li R."/>
            <person name="Bekaert M."/>
        </authorList>
    </citation>
    <scope>NUCLEOTIDE SEQUENCE</scope>
    <source>
        <strain evidence="5">Farmed</strain>
    </source>
</reference>
<evidence type="ECO:0000256" key="4">
    <source>
        <dbReference type="ARBA" id="ARBA00038356"/>
    </source>
</evidence>
<dbReference type="EMBL" id="CAHIKZ030001877">
    <property type="protein sequence ID" value="CAE1276279.1"/>
    <property type="molecule type" value="Genomic_DNA"/>
</dbReference>
<keyword evidence="2" id="KW-0479">Metal-binding</keyword>
<keyword evidence="6" id="KW-1185">Reference proteome</keyword>
<organism evidence="5 6">
    <name type="scientific">Acanthosepion pharaonis</name>
    <name type="common">Pharaoh cuttlefish</name>
    <name type="synonym">Sepia pharaonis</name>
    <dbReference type="NCBI Taxonomy" id="158019"/>
    <lineage>
        <taxon>Eukaryota</taxon>
        <taxon>Metazoa</taxon>
        <taxon>Spiralia</taxon>
        <taxon>Lophotrochozoa</taxon>
        <taxon>Mollusca</taxon>
        <taxon>Cephalopoda</taxon>
        <taxon>Coleoidea</taxon>
        <taxon>Decapodiformes</taxon>
        <taxon>Sepiida</taxon>
        <taxon>Sepiina</taxon>
        <taxon>Sepiidae</taxon>
        <taxon>Acanthosepion</taxon>
    </lineage>
</organism>
<dbReference type="InterPro" id="IPR008775">
    <property type="entry name" value="Phytyl_CoA_dOase-like"/>
</dbReference>
<gene>
    <name evidence="5" type="ORF">SPHA_39923</name>
</gene>
<dbReference type="Pfam" id="PF05721">
    <property type="entry name" value="PhyH"/>
    <property type="match status" value="1"/>
</dbReference>
<keyword evidence="5" id="KW-0223">Dioxygenase</keyword>
<dbReference type="PANTHER" id="PTHR20883:SF15">
    <property type="entry name" value="PHYTANOYL-COA DIOXYGENASE DOMAIN-CONTAINING PROTEIN 1"/>
    <property type="match status" value="1"/>
</dbReference>
<evidence type="ECO:0000313" key="5">
    <source>
        <dbReference type="EMBL" id="CAE1276279.1"/>
    </source>
</evidence>
<dbReference type="GO" id="GO:0046872">
    <property type="term" value="F:metal ion binding"/>
    <property type="evidence" value="ECO:0007669"/>
    <property type="project" value="UniProtKB-KW"/>
</dbReference>
<evidence type="ECO:0000256" key="3">
    <source>
        <dbReference type="ARBA" id="ARBA00023004"/>
    </source>
</evidence>
<comment type="similarity">
    <text evidence="4">Belongs to the PhyH family. PHYHD1 subfamily.</text>
</comment>
<dbReference type="OrthoDB" id="445007at2759"/>
<dbReference type="PANTHER" id="PTHR20883">
    <property type="entry name" value="PHYTANOYL-COA DIOXYGENASE DOMAIN CONTAINING 1"/>
    <property type="match status" value="1"/>
</dbReference>
<keyword evidence="3" id="KW-0408">Iron</keyword>
<sequence length="284" mass="32659">MNCAQLQKFKEEGCFMVPDFLSESEVKELMEECHYLLDKMDVGQQHSTFETDKEFKDDYFMTSGDKIRYFFEADVFDDDGKLKMEKNLAVNKIGHALHALNPKFKAVTFSNKIKNLCKSLGMVNPVIAQSMYIFKQPHFGGAVNAHQDSTFLYTEPMKLLGIWIPLEDVTEENGCLSYIPGSHKSGLHNERRMVINKSNPSETKFTNDGVTYDMSKFQPIIVKKGTLVLIDGLVVHKSEKNTSSKSRHVYTFHLYDQHDCIYSIDNWLQPTKQLPFLSVYDTHI</sequence>
<dbReference type="Proteomes" id="UP000597762">
    <property type="component" value="Unassembled WGS sequence"/>
</dbReference>